<feature type="transmembrane region" description="Helical" evidence="2">
    <location>
        <begin position="56"/>
        <end position="78"/>
    </location>
</feature>
<dbReference type="GO" id="GO:0008137">
    <property type="term" value="F:NADH dehydrogenase (ubiquinone) activity"/>
    <property type="evidence" value="ECO:0007669"/>
    <property type="project" value="UniProtKB-UniRule"/>
</dbReference>
<dbReference type="PANTHER" id="PTHR33269:SF17">
    <property type="entry name" value="NADH-UBIQUINONE OXIDOREDUCTASE CHAIN 6"/>
    <property type="match status" value="1"/>
</dbReference>
<gene>
    <name evidence="3" type="ORF">HFQ13_06045</name>
</gene>
<keyword evidence="2" id="KW-1133">Transmembrane helix</keyword>
<feature type="transmembrane region" description="Helical" evidence="2">
    <location>
        <begin position="29"/>
        <end position="50"/>
    </location>
</feature>
<feature type="transmembrane region" description="Helical" evidence="2">
    <location>
        <begin position="136"/>
        <end position="156"/>
    </location>
</feature>
<dbReference type="PANTHER" id="PTHR33269">
    <property type="entry name" value="NADH-UBIQUINONE OXIDOREDUCTASE CHAIN 6"/>
    <property type="match status" value="1"/>
</dbReference>
<keyword evidence="2" id="KW-0520">NAD</keyword>
<comment type="subcellular location">
    <subcellularLocation>
        <location evidence="2">Cell membrane</location>
        <topology evidence="2">Multi-pass membrane protein</topology>
    </subcellularLocation>
</comment>
<comment type="caution">
    <text evidence="3">The sequence shown here is derived from an EMBL/GenBank/DDBJ whole genome shotgun (WGS) entry which is preliminary data.</text>
</comment>
<comment type="similarity">
    <text evidence="1 2">Belongs to the complex I subunit 6 family.</text>
</comment>
<comment type="catalytic activity">
    <reaction evidence="2">
        <text>a quinone + NADH + 5 H(+)(in) = a quinol + NAD(+) + 4 H(+)(out)</text>
        <dbReference type="Rhea" id="RHEA:57888"/>
        <dbReference type="ChEBI" id="CHEBI:15378"/>
        <dbReference type="ChEBI" id="CHEBI:24646"/>
        <dbReference type="ChEBI" id="CHEBI:57540"/>
        <dbReference type="ChEBI" id="CHEBI:57945"/>
        <dbReference type="ChEBI" id="CHEBI:132124"/>
    </reaction>
</comment>
<dbReference type="GO" id="GO:0048038">
    <property type="term" value="F:quinone binding"/>
    <property type="evidence" value="ECO:0007669"/>
    <property type="project" value="UniProtKB-UniRule"/>
</dbReference>
<comment type="function">
    <text evidence="2">NDH-1 shuttles electrons from NADH, via FMN and iron-sulfur (Fe-S) centers, to quinones in the respiratory chain. Couples the redox reaction to proton translocation (for every two electrons transferred, four hydrogen ions are translocated across the cytoplasmic membrane), and thus conserves the redox energy in a proton gradient.</text>
</comment>
<dbReference type="Gene3D" id="1.20.120.1200">
    <property type="entry name" value="NADH-ubiquinone/plastoquinone oxidoreductase chain 6, subunit NuoJ"/>
    <property type="match status" value="1"/>
</dbReference>
<organism evidence="3 4">
    <name type="scientific">Igneacidithiobacillus copahuensis</name>
    <dbReference type="NCBI Taxonomy" id="2724909"/>
    <lineage>
        <taxon>Bacteria</taxon>
        <taxon>Pseudomonadati</taxon>
        <taxon>Pseudomonadota</taxon>
        <taxon>Acidithiobacillia</taxon>
        <taxon>Acidithiobacillales</taxon>
        <taxon>Acidithiobacillaceae</taxon>
        <taxon>Igneacidithiobacillus</taxon>
    </lineage>
</organism>
<reference evidence="3" key="1">
    <citation type="journal article" date="2021" name="ISME J.">
        <title>Genomic evolution of the class Acidithiobacillia: deep-branching Proteobacteria living in extreme acidic conditions.</title>
        <authorList>
            <person name="Moya-Beltran A."/>
            <person name="Beard S."/>
            <person name="Rojas-Villalobos C."/>
            <person name="Issotta F."/>
            <person name="Gallardo Y."/>
            <person name="Ulloa R."/>
            <person name="Giaveno A."/>
            <person name="Degli Esposti M."/>
            <person name="Johnson D.B."/>
            <person name="Quatrini R."/>
        </authorList>
    </citation>
    <scope>NUCLEOTIDE SEQUENCE</scope>
    <source>
        <strain evidence="3">VAN18-1</strain>
    </source>
</reference>
<keyword evidence="2" id="KW-0874">Quinone</keyword>
<evidence type="ECO:0000313" key="3">
    <source>
        <dbReference type="EMBL" id="MBU2787765.1"/>
    </source>
</evidence>
<keyword evidence="2" id="KW-0472">Membrane</keyword>
<dbReference type="AlphaFoldDB" id="A0AAE2YPC2"/>
<dbReference type="EMBL" id="JAAXYO010000066">
    <property type="protein sequence ID" value="MBU2787765.1"/>
    <property type="molecule type" value="Genomic_DNA"/>
</dbReference>
<dbReference type="GO" id="GO:0005886">
    <property type="term" value="C:plasma membrane"/>
    <property type="evidence" value="ECO:0007669"/>
    <property type="project" value="UniProtKB-SubCell"/>
</dbReference>
<accession>A0AAE2YPC2</accession>
<evidence type="ECO:0000256" key="1">
    <source>
        <dbReference type="ARBA" id="ARBA00005698"/>
    </source>
</evidence>
<evidence type="ECO:0000313" key="4">
    <source>
        <dbReference type="Proteomes" id="UP001197378"/>
    </source>
</evidence>
<protein>
    <recommendedName>
        <fullName evidence="2">NADH-quinone oxidoreductase subunit J</fullName>
        <ecNumber evidence="2">7.1.1.-</ecNumber>
    </recommendedName>
</protein>
<dbReference type="InterPro" id="IPR001457">
    <property type="entry name" value="NADH_UbQ/plastoQ_OxRdtase_su6"/>
</dbReference>
<keyword evidence="4" id="KW-1185">Reference proteome</keyword>
<evidence type="ECO:0000256" key="2">
    <source>
        <dbReference type="RuleBase" id="RU004429"/>
    </source>
</evidence>
<feature type="transmembrane region" description="Helical" evidence="2">
    <location>
        <begin position="6"/>
        <end position="22"/>
    </location>
</feature>
<dbReference type="Proteomes" id="UP001197378">
    <property type="component" value="Unassembled WGS sequence"/>
</dbReference>
<feature type="transmembrane region" description="Helical" evidence="2">
    <location>
        <begin position="90"/>
        <end position="110"/>
    </location>
</feature>
<sequence>MIFLGFFLLVVLAALLLGVLLLRDAMYGVVAVAAALGILAILFYLLGAPFLAAMEILLYLGAILVLFLFTLMLIGPEARAAAARQSWRSGWPLGALLLLAFALALAALLWQQQPITTAIHALGPALLGRALFGPNLWWSEAVAVLLFVVIGAVLVLHAGEKDHD</sequence>
<dbReference type="RefSeq" id="WP_215873071.1">
    <property type="nucleotide sequence ID" value="NZ_JAAXYO010000066.1"/>
</dbReference>
<dbReference type="EC" id="7.1.1.-" evidence="2"/>
<dbReference type="InterPro" id="IPR042106">
    <property type="entry name" value="Nuo/plastoQ_OxRdtase_6_NuoJ"/>
</dbReference>
<dbReference type="Pfam" id="PF00499">
    <property type="entry name" value="Oxidored_q3"/>
    <property type="match status" value="1"/>
</dbReference>
<name>A0AAE2YPC2_9PROT</name>
<keyword evidence="2" id="KW-1003">Cell membrane</keyword>
<proteinExistence type="inferred from homology"/>
<keyword evidence="2" id="KW-0812">Transmembrane</keyword>